<sequence length="296" mass="32721">MNSLPLAIKKVYMSRKFKRRNRSMFGDASLTLFLGLFGLFSVWPLVFIINNAFKPLNEIFIFPPKLFVQSPTLTNFQDLFIIIGNSWIPMSRYLFNTVFLTAAGTLSSVIIGSMAAFPLAKYVFPGSKTMSKMIVYSLMFNGTVTALPNYVIMSKLHLIDTYWAVILPAAASTLGLFLMQNFMVQIPDALIEAAKMDGANELTIFWKVMMPLSKSAWITLIILSFQNLWGTTGGGFIYTEKLKPISYALSQIVNAGVARTGVASAVTLIMLIVPIVVFVISQSNVISTMATSGIKE</sequence>
<dbReference type="GO" id="GO:0055085">
    <property type="term" value="P:transmembrane transport"/>
    <property type="evidence" value="ECO:0007669"/>
    <property type="project" value="InterPro"/>
</dbReference>
<evidence type="ECO:0000256" key="6">
    <source>
        <dbReference type="ARBA" id="ARBA00023136"/>
    </source>
</evidence>
<dbReference type="Gene3D" id="1.10.3720.10">
    <property type="entry name" value="MetI-like"/>
    <property type="match status" value="1"/>
</dbReference>
<name>A0A2V2YQV0_9BACL</name>
<dbReference type="AlphaFoldDB" id="A0A2V2YQV0"/>
<dbReference type="InterPro" id="IPR000515">
    <property type="entry name" value="MetI-like"/>
</dbReference>
<keyword evidence="3" id="KW-1003">Cell membrane</keyword>
<evidence type="ECO:0000256" key="3">
    <source>
        <dbReference type="ARBA" id="ARBA00022475"/>
    </source>
</evidence>
<proteinExistence type="inferred from homology"/>
<feature type="transmembrane region" description="Helical" evidence="7">
    <location>
        <begin position="258"/>
        <end position="280"/>
    </location>
</feature>
<feature type="transmembrane region" description="Helical" evidence="7">
    <location>
        <begin position="216"/>
        <end position="238"/>
    </location>
</feature>
<feature type="transmembrane region" description="Helical" evidence="7">
    <location>
        <begin position="159"/>
        <end position="179"/>
    </location>
</feature>
<dbReference type="Proteomes" id="UP000246635">
    <property type="component" value="Unassembled WGS sequence"/>
</dbReference>
<dbReference type="Pfam" id="PF00528">
    <property type="entry name" value="BPD_transp_1"/>
    <property type="match status" value="1"/>
</dbReference>
<organism evidence="9 10">
    <name type="scientific">Paenibacillus cellulosilyticus</name>
    <dbReference type="NCBI Taxonomy" id="375489"/>
    <lineage>
        <taxon>Bacteria</taxon>
        <taxon>Bacillati</taxon>
        <taxon>Bacillota</taxon>
        <taxon>Bacilli</taxon>
        <taxon>Bacillales</taxon>
        <taxon>Paenibacillaceae</taxon>
        <taxon>Paenibacillus</taxon>
    </lineage>
</organism>
<protein>
    <submittedName>
        <fullName evidence="9">ABC-type glycerol-3-phosphate transport system permease component</fullName>
    </submittedName>
</protein>
<dbReference type="SUPFAM" id="SSF161098">
    <property type="entry name" value="MetI-like"/>
    <property type="match status" value="1"/>
</dbReference>
<dbReference type="EMBL" id="QGTQ01000014">
    <property type="protein sequence ID" value="PWV99542.1"/>
    <property type="molecule type" value="Genomic_DNA"/>
</dbReference>
<evidence type="ECO:0000256" key="4">
    <source>
        <dbReference type="ARBA" id="ARBA00022692"/>
    </source>
</evidence>
<comment type="similarity">
    <text evidence="7">Belongs to the binding-protein-dependent transport system permease family.</text>
</comment>
<keyword evidence="6 7" id="KW-0472">Membrane</keyword>
<dbReference type="InterPro" id="IPR035906">
    <property type="entry name" value="MetI-like_sf"/>
</dbReference>
<feature type="domain" description="ABC transmembrane type-1" evidence="8">
    <location>
        <begin position="94"/>
        <end position="281"/>
    </location>
</feature>
<dbReference type="PROSITE" id="PS50928">
    <property type="entry name" value="ABC_TM1"/>
    <property type="match status" value="1"/>
</dbReference>
<keyword evidence="5 7" id="KW-1133">Transmembrane helix</keyword>
<dbReference type="GO" id="GO:0005886">
    <property type="term" value="C:plasma membrane"/>
    <property type="evidence" value="ECO:0007669"/>
    <property type="project" value="UniProtKB-SubCell"/>
</dbReference>
<dbReference type="PANTHER" id="PTHR43744">
    <property type="entry name" value="ABC TRANSPORTER PERMEASE PROTEIN MG189-RELATED-RELATED"/>
    <property type="match status" value="1"/>
</dbReference>
<keyword evidence="10" id="KW-1185">Reference proteome</keyword>
<dbReference type="PANTHER" id="PTHR43744:SF1">
    <property type="entry name" value="BINDING-PROTEIN-DEPENDENT TRANSPORT SYSTEMS INNER MEMBRANE COMPONENT"/>
    <property type="match status" value="1"/>
</dbReference>
<evidence type="ECO:0000256" key="5">
    <source>
        <dbReference type="ARBA" id="ARBA00022989"/>
    </source>
</evidence>
<dbReference type="CDD" id="cd06261">
    <property type="entry name" value="TM_PBP2"/>
    <property type="match status" value="1"/>
</dbReference>
<evidence type="ECO:0000256" key="1">
    <source>
        <dbReference type="ARBA" id="ARBA00004651"/>
    </source>
</evidence>
<feature type="transmembrane region" description="Helical" evidence="7">
    <location>
        <begin position="93"/>
        <end position="121"/>
    </location>
</feature>
<gene>
    <name evidence="9" type="ORF">DFQ01_114121</name>
</gene>
<accession>A0A2V2YQV0</accession>
<evidence type="ECO:0000313" key="9">
    <source>
        <dbReference type="EMBL" id="PWV99542.1"/>
    </source>
</evidence>
<evidence type="ECO:0000256" key="2">
    <source>
        <dbReference type="ARBA" id="ARBA00022448"/>
    </source>
</evidence>
<evidence type="ECO:0000256" key="7">
    <source>
        <dbReference type="RuleBase" id="RU363032"/>
    </source>
</evidence>
<keyword evidence="2 7" id="KW-0813">Transport</keyword>
<evidence type="ECO:0000313" key="10">
    <source>
        <dbReference type="Proteomes" id="UP000246635"/>
    </source>
</evidence>
<evidence type="ECO:0000259" key="8">
    <source>
        <dbReference type="PROSITE" id="PS50928"/>
    </source>
</evidence>
<comment type="caution">
    <text evidence="9">The sequence shown here is derived from an EMBL/GenBank/DDBJ whole genome shotgun (WGS) entry which is preliminary data.</text>
</comment>
<feature type="transmembrane region" description="Helical" evidence="7">
    <location>
        <begin position="133"/>
        <end position="153"/>
    </location>
</feature>
<reference evidence="9 10" key="1">
    <citation type="submission" date="2018-05" db="EMBL/GenBank/DDBJ databases">
        <title>Genomic Encyclopedia of Type Strains, Phase III (KMG-III): the genomes of soil and plant-associated and newly described type strains.</title>
        <authorList>
            <person name="Whitman W."/>
        </authorList>
    </citation>
    <scope>NUCLEOTIDE SEQUENCE [LARGE SCALE GENOMIC DNA]</scope>
    <source>
        <strain evidence="9 10">CECT 5696</strain>
    </source>
</reference>
<comment type="subcellular location">
    <subcellularLocation>
        <location evidence="1 7">Cell membrane</location>
        <topology evidence="1 7">Multi-pass membrane protein</topology>
    </subcellularLocation>
</comment>
<keyword evidence="4 7" id="KW-0812">Transmembrane</keyword>